<dbReference type="Proteomes" id="UP000789366">
    <property type="component" value="Unassembled WGS sequence"/>
</dbReference>
<feature type="non-terminal residue" evidence="1">
    <location>
        <position position="1"/>
    </location>
</feature>
<keyword evidence="2" id="KW-1185">Reference proteome</keyword>
<evidence type="ECO:0000313" key="2">
    <source>
        <dbReference type="Proteomes" id="UP000789366"/>
    </source>
</evidence>
<dbReference type="EMBL" id="CAJVPW010018624">
    <property type="protein sequence ID" value="CAG8682650.1"/>
    <property type="molecule type" value="Genomic_DNA"/>
</dbReference>
<proteinExistence type="predicted"/>
<name>A0ACA9P1Q6_9GLOM</name>
<accession>A0ACA9P1Q6</accession>
<reference evidence="1" key="1">
    <citation type="submission" date="2021-06" db="EMBL/GenBank/DDBJ databases">
        <authorList>
            <person name="Kallberg Y."/>
            <person name="Tangrot J."/>
            <person name="Rosling A."/>
        </authorList>
    </citation>
    <scope>NUCLEOTIDE SEQUENCE</scope>
    <source>
        <strain evidence="1">28 12/20/2015</strain>
    </source>
</reference>
<comment type="caution">
    <text evidence="1">The sequence shown here is derived from an EMBL/GenBank/DDBJ whole genome shotgun (WGS) entry which is preliminary data.</text>
</comment>
<gene>
    <name evidence="1" type="ORF">SPELUC_LOCUS10242</name>
</gene>
<organism evidence="1 2">
    <name type="scientific">Cetraspora pellucida</name>
    <dbReference type="NCBI Taxonomy" id="1433469"/>
    <lineage>
        <taxon>Eukaryota</taxon>
        <taxon>Fungi</taxon>
        <taxon>Fungi incertae sedis</taxon>
        <taxon>Mucoromycota</taxon>
        <taxon>Glomeromycotina</taxon>
        <taxon>Glomeromycetes</taxon>
        <taxon>Diversisporales</taxon>
        <taxon>Gigasporaceae</taxon>
        <taxon>Cetraspora</taxon>
    </lineage>
</organism>
<evidence type="ECO:0000313" key="1">
    <source>
        <dbReference type="EMBL" id="CAG8682650.1"/>
    </source>
</evidence>
<sequence>MSTKKKDDNYVPSDESVSGEEIDSQPKTKGRQLKKKDADNDNDKSKKSKKHQDSDESVSGEEIDSQPKTKGRRSKKKDADNVDSIDVDKKSKKHQDSSDKENKKPKKQQESTGDENKKNKKKEPLTDAEKEAAIEAENEILRKVPLPSSLNKNVSTKKTCIIGSMNIQAFGAKKMADKDVMKIIIDILQHYDIILCQEVHVPKGKEEMIEDLVKSISSSSTPYSYVMSEPIGRNSYQERYLYLYKTKDWKVIDDYVIDDTKLGDQFIREPFVARFQHQKHSDVRINLVGCHTQPEQACKEIKALIIDVYPMVKKKLERKIRAIPQPTRPERKEKQSRLLSLFNFLCGCFRPDVEKDTTHGKTRDVESDSEPIVLMGDLNASGSYLNKTERGEVDELLEKRGLIWGIGHKSDTTVASGDAAYDRFIFESNNKDEWVGDVRIWRFDDGWADKIKKDPDLVKKSAKRVSDHYPI</sequence>
<feature type="non-terminal residue" evidence="1">
    <location>
        <position position="471"/>
    </location>
</feature>
<protein>
    <submittedName>
        <fullName evidence="1">6006_t:CDS:1</fullName>
    </submittedName>
</protein>